<dbReference type="PANTHER" id="PTHR43415">
    <property type="entry name" value="SPERMIDINE N(1)-ACETYLTRANSFERASE"/>
    <property type="match status" value="1"/>
</dbReference>
<dbReference type="PROSITE" id="PS51186">
    <property type="entry name" value="GNAT"/>
    <property type="match status" value="1"/>
</dbReference>
<name>A0ABV0J229_9CYAN</name>
<dbReference type="Proteomes" id="UP001464891">
    <property type="component" value="Unassembled WGS sequence"/>
</dbReference>
<evidence type="ECO:0000313" key="2">
    <source>
        <dbReference type="EMBL" id="MEP0815704.1"/>
    </source>
</evidence>
<dbReference type="CDD" id="cd04301">
    <property type="entry name" value="NAT_SF"/>
    <property type="match status" value="1"/>
</dbReference>
<protein>
    <submittedName>
        <fullName evidence="2">GNAT family N-acetyltransferase</fullName>
    </submittedName>
</protein>
<accession>A0ABV0J229</accession>
<organism evidence="2 3">
    <name type="scientific">Trichocoleus desertorum GB2-A4</name>
    <dbReference type="NCBI Taxonomy" id="2933944"/>
    <lineage>
        <taxon>Bacteria</taxon>
        <taxon>Bacillati</taxon>
        <taxon>Cyanobacteriota</taxon>
        <taxon>Cyanophyceae</taxon>
        <taxon>Leptolyngbyales</taxon>
        <taxon>Trichocoleusaceae</taxon>
        <taxon>Trichocoleus</taxon>
    </lineage>
</organism>
<dbReference type="PANTHER" id="PTHR43415:SF3">
    <property type="entry name" value="GNAT-FAMILY ACETYLTRANSFERASE"/>
    <property type="match status" value="1"/>
</dbReference>
<dbReference type="SUPFAM" id="SSF55729">
    <property type="entry name" value="Acyl-CoA N-acyltransferases (Nat)"/>
    <property type="match status" value="1"/>
</dbReference>
<dbReference type="Pfam" id="PF13302">
    <property type="entry name" value="Acetyltransf_3"/>
    <property type="match status" value="1"/>
</dbReference>
<keyword evidence="3" id="KW-1185">Reference proteome</keyword>
<gene>
    <name evidence="2" type="ORF">NC998_01180</name>
</gene>
<sequence length="192" mass="22331">MLAKTSLSGSRVRLTSWMPQDLPALAHWYQQSDFLRLLDAQPAYPYSEAFLGQWLEERQKSNHAFIFAVRAVSSNEPAVTAPNDMLLGYVELDGILWNHQVSWISIAIGEEHWGHGYGFEAMQLALTFAFEELNLHRIQLTVFSYNDRAIALYEKLGFQREGVYREFIHRSGDRHDMYLYGLLRPEWKDKFG</sequence>
<proteinExistence type="predicted"/>
<evidence type="ECO:0000259" key="1">
    <source>
        <dbReference type="PROSITE" id="PS51186"/>
    </source>
</evidence>
<dbReference type="InterPro" id="IPR016181">
    <property type="entry name" value="Acyl_CoA_acyltransferase"/>
</dbReference>
<dbReference type="Gene3D" id="3.40.630.30">
    <property type="match status" value="1"/>
</dbReference>
<feature type="domain" description="N-acetyltransferase" evidence="1">
    <location>
        <begin position="12"/>
        <end position="185"/>
    </location>
</feature>
<reference evidence="2 3" key="1">
    <citation type="submission" date="2022-04" db="EMBL/GenBank/DDBJ databases">
        <title>Positive selection, recombination, and allopatry shape intraspecific diversity of widespread and dominant cyanobacteria.</title>
        <authorList>
            <person name="Wei J."/>
            <person name="Shu W."/>
            <person name="Hu C."/>
        </authorList>
    </citation>
    <scope>NUCLEOTIDE SEQUENCE [LARGE SCALE GENOMIC DNA]</scope>
    <source>
        <strain evidence="2 3">GB2-A4</strain>
    </source>
</reference>
<evidence type="ECO:0000313" key="3">
    <source>
        <dbReference type="Proteomes" id="UP001464891"/>
    </source>
</evidence>
<dbReference type="InterPro" id="IPR000182">
    <property type="entry name" value="GNAT_dom"/>
</dbReference>
<dbReference type="RefSeq" id="WP_190431248.1">
    <property type="nucleotide sequence ID" value="NZ_JAMPKM010000001.1"/>
</dbReference>
<dbReference type="EMBL" id="JAMPKM010000001">
    <property type="protein sequence ID" value="MEP0815704.1"/>
    <property type="molecule type" value="Genomic_DNA"/>
</dbReference>
<comment type="caution">
    <text evidence="2">The sequence shown here is derived from an EMBL/GenBank/DDBJ whole genome shotgun (WGS) entry which is preliminary data.</text>
</comment>